<evidence type="ECO:0000313" key="1">
    <source>
        <dbReference type="EMBL" id="TWU11247.1"/>
    </source>
</evidence>
<keyword evidence="2" id="KW-1185">Reference proteome</keyword>
<protein>
    <submittedName>
        <fullName evidence="1">Uncharacterized protein</fullName>
    </submittedName>
</protein>
<evidence type="ECO:0000313" key="2">
    <source>
        <dbReference type="Proteomes" id="UP000320735"/>
    </source>
</evidence>
<name>A0A5C6BHS6_9PLAN</name>
<comment type="caution">
    <text evidence="1">The sequence shown here is derived from an EMBL/GenBank/DDBJ whole genome shotgun (WGS) entry which is preliminary data.</text>
</comment>
<gene>
    <name evidence="1" type="ORF">CA54_00510</name>
</gene>
<dbReference type="Proteomes" id="UP000320735">
    <property type="component" value="Unassembled WGS sequence"/>
</dbReference>
<proteinExistence type="predicted"/>
<organism evidence="1 2">
    <name type="scientific">Symmachiella macrocystis</name>
    <dbReference type="NCBI Taxonomy" id="2527985"/>
    <lineage>
        <taxon>Bacteria</taxon>
        <taxon>Pseudomonadati</taxon>
        <taxon>Planctomycetota</taxon>
        <taxon>Planctomycetia</taxon>
        <taxon>Planctomycetales</taxon>
        <taxon>Planctomycetaceae</taxon>
        <taxon>Symmachiella</taxon>
    </lineage>
</organism>
<dbReference type="EMBL" id="SJPP01000001">
    <property type="protein sequence ID" value="TWU11247.1"/>
    <property type="molecule type" value="Genomic_DNA"/>
</dbReference>
<reference evidence="1 2" key="1">
    <citation type="submission" date="2019-02" db="EMBL/GenBank/DDBJ databases">
        <title>Deep-cultivation of Planctomycetes and their phenomic and genomic characterization uncovers novel biology.</title>
        <authorList>
            <person name="Wiegand S."/>
            <person name="Jogler M."/>
            <person name="Boedeker C."/>
            <person name="Pinto D."/>
            <person name="Vollmers J."/>
            <person name="Rivas-Marin E."/>
            <person name="Kohn T."/>
            <person name="Peeters S.H."/>
            <person name="Heuer A."/>
            <person name="Rast P."/>
            <person name="Oberbeckmann S."/>
            <person name="Bunk B."/>
            <person name="Jeske O."/>
            <person name="Meyerdierks A."/>
            <person name="Storesund J.E."/>
            <person name="Kallscheuer N."/>
            <person name="Luecker S."/>
            <person name="Lage O.M."/>
            <person name="Pohl T."/>
            <person name="Merkel B.J."/>
            <person name="Hornburger P."/>
            <person name="Mueller R.-W."/>
            <person name="Bruemmer F."/>
            <person name="Labrenz M."/>
            <person name="Spormann A.M."/>
            <person name="Op Den Camp H."/>
            <person name="Overmann J."/>
            <person name="Amann R."/>
            <person name="Jetten M.S.M."/>
            <person name="Mascher T."/>
            <person name="Medema M.H."/>
            <person name="Devos D.P."/>
            <person name="Kaster A.-K."/>
            <person name="Ovreas L."/>
            <person name="Rohde M."/>
            <person name="Galperin M.Y."/>
            <person name="Jogler C."/>
        </authorList>
    </citation>
    <scope>NUCLEOTIDE SEQUENCE [LARGE SCALE GENOMIC DNA]</scope>
    <source>
        <strain evidence="1 2">CA54</strain>
    </source>
</reference>
<accession>A0A5C6BHS6</accession>
<dbReference type="AlphaFoldDB" id="A0A5C6BHS6"/>
<sequence>MRSSTSCGVFLLAPLNVLRPPTGKSASADGCVFRQCRLFRLPSRSTKVLIASGHRKPFSVGKSQRRQEKQGRFSFRLYGTIAQSYASTYWLTRARCKCLGALCCHRFGRKIRVSLNVSTAHSASPYRIARRVLSVLKWTVVASLLTLGVVSIAEYFRDADRLQQVADRPKFFSALHK</sequence>